<evidence type="ECO:0000313" key="1">
    <source>
        <dbReference type="EMBL" id="SPC89283.1"/>
    </source>
</evidence>
<gene>
    <name evidence="1" type="ORF">FSB_LOCUS17165</name>
</gene>
<sequence length="213" mass="23396">MACKLKALVLLRQPHPLVVNTWKIEVSLNFPPPSFGISDTIHMLEEDTNVGITGKITIASPLPRPIAGTGSSVGAGIISDELTTKYSNFITKFKLGAGLGGPMLSLLSSVLAAMSKSDLGSMTKVQILAWKTVVQNLMEVGFDVGFMIGHLRQIAQHFFSKKISNEMQVLQHQIAFLQDYLAVLTTYHEEMVSTGVTVPEFERSRSLFDNFIR</sequence>
<dbReference type="EMBL" id="OIVN01001057">
    <property type="protein sequence ID" value="SPC89283.1"/>
    <property type="molecule type" value="Genomic_DNA"/>
</dbReference>
<reference evidence="1" key="1">
    <citation type="submission" date="2018-02" db="EMBL/GenBank/DDBJ databases">
        <authorList>
            <person name="Cohen D.B."/>
            <person name="Kent A.D."/>
        </authorList>
    </citation>
    <scope>NUCLEOTIDE SEQUENCE</scope>
</reference>
<proteinExistence type="predicted"/>
<organism evidence="1">
    <name type="scientific">Fagus sylvatica</name>
    <name type="common">Beechnut</name>
    <dbReference type="NCBI Taxonomy" id="28930"/>
    <lineage>
        <taxon>Eukaryota</taxon>
        <taxon>Viridiplantae</taxon>
        <taxon>Streptophyta</taxon>
        <taxon>Embryophyta</taxon>
        <taxon>Tracheophyta</taxon>
        <taxon>Spermatophyta</taxon>
        <taxon>Magnoliopsida</taxon>
        <taxon>eudicotyledons</taxon>
        <taxon>Gunneridae</taxon>
        <taxon>Pentapetalae</taxon>
        <taxon>rosids</taxon>
        <taxon>fabids</taxon>
        <taxon>Fagales</taxon>
        <taxon>Fagaceae</taxon>
        <taxon>Fagus</taxon>
    </lineage>
</organism>
<accession>A0A2N9FQ31</accession>
<name>A0A2N9FQ31_FAGSY</name>
<dbReference type="AlphaFoldDB" id="A0A2N9FQ31"/>
<protein>
    <submittedName>
        <fullName evidence="1">Uncharacterized protein</fullName>
    </submittedName>
</protein>